<organism evidence="6 7">
    <name type="scientific">Caproicibacterium argilliputei</name>
    <dbReference type="NCBI Taxonomy" id="3030016"/>
    <lineage>
        <taxon>Bacteria</taxon>
        <taxon>Bacillati</taxon>
        <taxon>Bacillota</taxon>
        <taxon>Clostridia</taxon>
        <taxon>Eubacteriales</taxon>
        <taxon>Oscillospiraceae</taxon>
        <taxon>Caproicibacterium</taxon>
    </lineage>
</organism>
<proteinExistence type="predicted"/>
<name>A0AA97D890_9FIRM</name>
<evidence type="ECO:0000313" key="6">
    <source>
        <dbReference type="EMBL" id="WOC31482.1"/>
    </source>
</evidence>
<dbReference type="EMBL" id="CP135996">
    <property type="protein sequence ID" value="WOC31482.1"/>
    <property type="molecule type" value="Genomic_DNA"/>
</dbReference>
<dbReference type="GO" id="GO:0043565">
    <property type="term" value="F:sequence-specific DNA binding"/>
    <property type="evidence" value="ECO:0007669"/>
    <property type="project" value="InterPro"/>
</dbReference>
<keyword evidence="4" id="KW-1133">Transmembrane helix</keyword>
<evidence type="ECO:0000256" key="3">
    <source>
        <dbReference type="ARBA" id="ARBA00023163"/>
    </source>
</evidence>
<dbReference type="SUPFAM" id="SSF46689">
    <property type="entry name" value="Homeodomain-like"/>
    <property type="match status" value="2"/>
</dbReference>
<sequence>MRKLEKKYGQSRFLRRNTVILSFLLMIPVAVIAIVNFTIIYHQNISSTENDLRIASEQKLELMNNELNILYKLVNERRTDTNFYTKSQSDLTVSYYAISKTLAKDSVWTSFFDSVNYYNRESGLIYTYNTVKHEGEFLGQSQGERDDSLTGSQYSTRSLQLTAADFQRLQRTGNEIRTMRVHNVGEGNGVLIAAPLELEEDQPPASYILFTISDKTLENLWGSTKGASCLLLYNDIPIYDSDPAVREDIYAARSLSALYNPANTLTYRYKANGVTVWWRINKFLLIENLIPVIFLETVVTFVVMVLGILLILHASRRSYEPIQHILQRLSVDGTQEKFVDEFKCIDYALDDLAYSKRFLEESNQEMRREKYLYYILDNQVESGSALEQQCLRAGIHVERKYFACILLEDTQENYTLFETLSAMEDKDTENLNVYSLYIMENKYLFLVTSDLPRRELTAFLQKLSQENEDFVSVSEVVGGVQNIRSAYMSIRKFQPEEPGAPAAAEYPQLELQSLQEAVEAENIDKVEFSLRMIKNQVAGYNETIRGAVLMAVCTTLCQGESGRAKELISKVPGLDVQTVCQAIDTWFTAFLKHADEKPLPQGKHLPRNLHTILQYIETNCTSPVFSIKYMAAEFGTSPSNLSHQFKKATGQTLSRFIDELRIQQAEAMLAAGDPVNSIAKKLGYSTTPVFTETFKRLRGVTPSAFRTASLFGKNGESK</sequence>
<reference evidence="7" key="2">
    <citation type="submission" date="2024-06" db="EMBL/GenBank/DDBJ databases">
        <title>Caproicibacterium argilliputei sp. nov, a novel caproic acid producing anaerobic bacterium isolated from pit mud.</title>
        <authorList>
            <person name="Zeng C."/>
        </authorList>
    </citation>
    <scope>NUCLEOTIDE SEQUENCE [LARGE SCALE GENOMIC DNA]</scope>
    <source>
        <strain evidence="7">ZCY20-5</strain>
    </source>
</reference>
<keyword evidence="2" id="KW-0238">DNA-binding</keyword>
<dbReference type="GO" id="GO:0003700">
    <property type="term" value="F:DNA-binding transcription factor activity"/>
    <property type="evidence" value="ECO:0007669"/>
    <property type="project" value="InterPro"/>
</dbReference>
<dbReference type="PANTHER" id="PTHR43280">
    <property type="entry name" value="ARAC-FAMILY TRANSCRIPTIONAL REGULATOR"/>
    <property type="match status" value="1"/>
</dbReference>
<dbReference type="PRINTS" id="PR00032">
    <property type="entry name" value="HTHARAC"/>
</dbReference>
<dbReference type="AlphaFoldDB" id="A0AA97D890"/>
<dbReference type="Pfam" id="PF12833">
    <property type="entry name" value="HTH_18"/>
    <property type="match status" value="1"/>
</dbReference>
<reference evidence="6 7" key="1">
    <citation type="submission" date="2024-06" db="EMBL/GenBank/DDBJ databases">
        <title>Caproicibacterium argilliputei sp. nov, a novel caproic acid producing anaerobic bacterium isolated from pit mud.</title>
        <authorList>
            <person name="Xia S."/>
        </authorList>
    </citation>
    <scope>NUCLEOTIDE SEQUENCE [LARGE SCALE GENOMIC DNA]</scope>
    <source>
        <strain evidence="6 7">ZCY20-5</strain>
    </source>
</reference>
<evidence type="ECO:0000256" key="2">
    <source>
        <dbReference type="ARBA" id="ARBA00023125"/>
    </source>
</evidence>
<feature type="domain" description="HTH araC/xylS-type" evidence="5">
    <location>
        <begin position="610"/>
        <end position="708"/>
    </location>
</feature>
<keyword evidence="1" id="KW-0805">Transcription regulation</keyword>
<keyword evidence="7" id="KW-1185">Reference proteome</keyword>
<keyword evidence="4" id="KW-0472">Membrane</keyword>
<feature type="transmembrane region" description="Helical" evidence="4">
    <location>
        <begin position="20"/>
        <end position="41"/>
    </location>
</feature>
<gene>
    <name evidence="6" type="ORF">PXC00_09645</name>
</gene>
<evidence type="ECO:0000256" key="4">
    <source>
        <dbReference type="SAM" id="Phobius"/>
    </source>
</evidence>
<dbReference type="InterPro" id="IPR020449">
    <property type="entry name" value="Tscrpt_reg_AraC-type_HTH"/>
</dbReference>
<dbReference type="InterPro" id="IPR018060">
    <property type="entry name" value="HTH_AraC"/>
</dbReference>
<dbReference type="KEGG" id="carl:PXC00_09645"/>
<keyword evidence="4" id="KW-0812">Transmembrane</keyword>
<dbReference type="PROSITE" id="PS01124">
    <property type="entry name" value="HTH_ARAC_FAMILY_2"/>
    <property type="match status" value="1"/>
</dbReference>
<dbReference type="Proteomes" id="UP001300604">
    <property type="component" value="Chromosome"/>
</dbReference>
<evidence type="ECO:0000259" key="5">
    <source>
        <dbReference type="PROSITE" id="PS01124"/>
    </source>
</evidence>
<evidence type="ECO:0000256" key="1">
    <source>
        <dbReference type="ARBA" id="ARBA00023015"/>
    </source>
</evidence>
<dbReference type="SMART" id="SM00342">
    <property type="entry name" value="HTH_ARAC"/>
    <property type="match status" value="1"/>
</dbReference>
<accession>A0AA97D890</accession>
<feature type="transmembrane region" description="Helical" evidence="4">
    <location>
        <begin position="289"/>
        <end position="312"/>
    </location>
</feature>
<reference evidence="7" key="3">
    <citation type="submission" date="2024-06" db="EMBL/GenBank/DDBJ databases">
        <authorList>
            <person name="Zeng C."/>
        </authorList>
    </citation>
    <scope>NUCLEOTIDE SEQUENCE [LARGE SCALE GENOMIC DNA]</scope>
    <source>
        <strain evidence="7">ZCY20-5</strain>
    </source>
</reference>
<keyword evidence="3" id="KW-0804">Transcription</keyword>
<evidence type="ECO:0000313" key="7">
    <source>
        <dbReference type="Proteomes" id="UP001300604"/>
    </source>
</evidence>
<dbReference type="Gene3D" id="1.10.10.60">
    <property type="entry name" value="Homeodomain-like"/>
    <property type="match status" value="1"/>
</dbReference>
<dbReference type="RefSeq" id="WP_316934938.1">
    <property type="nucleotide sequence ID" value="NZ_CP135996.1"/>
</dbReference>
<protein>
    <submittedName>
        <fullName evidence="6">AraC family transcriptional regulator</fullName>
    </submittedName>
</protein>
<dbReference type="InterPro" id="IPR009057">
    <property type="entry name" value="Homeodomain-like_sf"/>
</dbReference>
<dbReference type="PANTHER" id="PTHR43280:SF28">
    <property type="entry name" value="HTH-TYPE TRANSCRIPTIONAL ACTIVATOR RHAS"/>
    <property type="match status" value="1"/>
</dbReference>